<gene>
    <name evidence="1" type="ORF">I6H47_07065</name>
</gene>
<sequence length="156" mass="17808">MTTTRLTHDYDGELVVFHIGMRIRQWWRPDLWLPVFQAMPPMLRELSQDPDSGLLGFRLIADPRGPWTVQYWSSLEKLYAYASDPQASHRPAWSAFNRRARNAPRAVGVWHETYPVAGAESIYVGMPPIGLAEVVGSRPVTGRSHRAADRQARLDR</sequence>
<dbReference type="Proteomes" id="UP000595374">
    <property type="component" value="Chromosome"/>
</dbReference>
<organism evidence="1 2">
    <name type="scientific">Brevibacterium casei</name>
    <dbReference type="NCBI Taxonomy" id="33889"/>
    <lineage>
        <taxon>Bacteria</taxon>
        <taxon>Bacillati</taxon>
        <taxon>Actinomycetota</taxon>
        <taxon>Actinomycetes</taxon>
        <taxon>Micrococcales</taxon>
        <taxon>Brevibacteriaceae</taxon>
        <taxon>Brevibacterium</taxon>
    </lineage>
</organism>
<dbReference type="AlphaFoldDB" id="A0A7T4A1P6"/>
<dbReference type="Pfam" id="PF13826">
    <property type="entry name" value="Monooxy_af470-like"/>
    <property type="match status" value="1"/>
</dbReference>
<dbReference type="RefSeq" id="WP_198500623.1">
    <property type="nucleotide sequence ID" value="NZ_CP065989.1"/>
</dbReference>
<reference evidence="1 2" key="1">
    <citation type="submission" date="2020-12" db="EMBL/GenBank/DDBJ databases">
        <title>FDA dAtabase for Regulatory Grade micrObial Sequences (FDA-ARGOS): Supporting development and validation of Infectious Disease Dx tests.</title>
        <authorList>
            <person name="Sproer C."/>
            <person name="Gronow S."/>
            <person name="Severitt S."/>
            <person name="Schroder I."/>
            <person name="Tallon L."/>
            <person name="Sadzewicz L."/>
            <person name="Zhao X."/>
            <person name="Boylan J."/>
            <person name="Ott S."/>
            <person name="Bowen H."/>
            <person name="Vavikolanu K."/>
            <person name="Mehta A."/>
            <person name="Aluvathingal J."/>
            <person name="Nadendla S."/>
            <person name="Lowell S."/>
            <person name="Myers T."/>
            <person name="Yan Y."/>
            <person name="Sichtig H."/>
        </authorList>
    </citation>
    <scope>NUCLEOTIDE SEQUENCE [LARGE SCALE GENOMIC DNA]</scope>
    <source>
        <strain evidence="1 2">FDAARGOS_990</strain>
    </source>
</reference>
<protein>
    <submittedName>
        <fullName evidence="1">DUF4188 domain-containing protein</fullName>
    </submittedName>
</protein>
<name>A0A7T4A1P6_9MICO</name>
<accession>A0A7T4A1P6</accession>
<evidence type="ECO:0000313" key="1">
    <source>
        <dbReference type="EMBL" id="QQB15677.1"/>
    </source>
</evidence>
<dbReference type="EMBL" id="CP065989">
    <property type="protein sequence ID" value="QQB15677.1"/>
    <property type="molecule type" value="Genomic_DNA"/>
</dbReference>
<evidence type="ECO:0000313" key="2">
    <source>
        <dbReference type="Proteomes" id="UP000595374"/>
    </source>
</evidence>
<dbReference type="InterPro" id="IPR025444">
    <property type="entry name" value="Monooxy_af470"/>
</dbReference>
<proteinExistence type="predicted"/>